<protein>
    <recommendedName>
        <fullName evidence="2">Reverse transcriptase Ty1/copia-type domain-containing protein</fullName>
    </recommendedName>
</protein>
<keyword evidence="1" id="KW-1133">Transmembrane helix</keyword>
<dbReference type="Proteomes" id="UP000321947">
    <property type="component" value="Unassembled WGS sequence"/>
</dbReference>
<reference evidence="5 6" key="1">
    <citation type="submission" date="2019-08" db="EMBL/GenBank/DDBJ databases">
        <title>Draft genome sequences of two oriental melons (Cucumis melo L. var makuwa).</title>
        <authorList>
            <person name="Kwon S.-Y."/>
        </authorList>
    </citation>
    <scope>NUCLEOTIDE SEQUENCE [LARGE SCALE GENOMIC DNA]</scope>
    <source>
        <strain evidence="6">cv. Chang Bougi</strain>
        <strain evidence="5">cv. SW 3</strain>
        <tissue evidence="3">Leaf</tissue>
    </source>
</reference>
<dbReference type="OrthoDB" id="1425686at2759"/>
<dbReference type="Pfam" id="PF07727">
    <property type="entry name" value="RVT_2"/>
    <property type="match status" value="1"/>
</dbReference>
<dbReference type="AlphaFoldDB" id="A0A5A7TBD5"/>
<evidence type="ECO:0000313" key="6">
    <source>
        <dbReference type="Proteomes" id="UP000321947"/>
    </source>
</evidence>
<evidence type="ECO:0000256" key="1">
    <source>
        <dbReference type="SAM" id="Phobius"/>
    </source>
</evidence>
<dbReference type="PANTHER" id="PTHR34222:SF40">
    <property type="match status" value="1"/>
</dbReference>
<evidence type="ECO:0000313" key="3">
    <source>
        <dbReference type="EMBL" id="KAA0038659.1"/>
    </source>
</evidence>
<dbReference type="InterPro" id="IPR013103">
    <property type="entry name" value="RVT_2"/>
</dbReference>
<sequence length="510" mass="57333">MAMYVRCLKGRRHQSLYSAATTAHRTSSAAVFFASFAVSLFVFVHFLNFVGSPMSDTKSPMAKVNNRKIGYITIEKIVQKLDPLFATWDAENSMVMTWLVNSAVFELNLKSGDISQGGNSMTQYLHSLKRIWQDVDLFDSYKWKSANDQKHYRKIVEDGHGHIYKFLASLNVEFDEVRGRILGNTSLPSINDVFSDVYGEQSCKNVMIGKKPIDLVESSALVTEQTAMKTSGERNSLLHTLNTNVGDSNFFSKEQIDQILKLLKTTSSSSNPIVSLAQPSNSPQALSCMSSSPWIIDSRASDHMTSSSSLFASYSLYNAMEKSASSMDSGETIGCARMIGGLYCFVEVSASHKQVQRLSSLTSLYQQDVENAFLNGELEEEVFTDLPPRFKVDPEINKVFKLKRTLYDLKQSSKAWFKRFDKAVTCNGFNQNQVNHTMFYKHKGNDKVVVLIVYVDDIILIDNDEIVLTFMKKKLADYFQIKDLETSKAWSLLGPKVAFLSTKGSIFLIC</sequence>
<accession>A0A5A7TBD5</accession>
<dbReference type="EMBL" id="SSTD01000141">
    <property type="protein sequence ID" value="TYK31269.1"/>
    <property type="molecule type" value="Genomic_DNA"/>
</dbReference>
<dbReference type="PANTHER" id="PTHR34222">
    <property type="entry name" value="GAG_PRE-INTEGRS DOMAIN-CONTAINING PROTEIN"/>
    <property type="match status" value="1"/>
</dbReference>
<gene>
    <name evidence="4" type="ORF">E5676_scaffold455G005590</name>
    <name evidence="3" type="ORF">E6C27_scaffold92G001940</name>
</gene>
<proteinExistence type="predicted"/>
<evidence type="ECO:0000313" key="4">
    <source>
        <dbReference type="EMBL" id="TYK31269.1"/>
    </source>
</evidence>
<keyword evidence="1" id="KW-0472">Membrane</keyword>
<name>A0A5A7TBD5_CUCMM</name>
<keyword evidence="1" id="KW-0812">Transmembrane</keyword>
<organism evidence="3 5">
    <name type="scientific">Cucumis melo var. makuwa</name>
    <name type="common">Oriental melon</name>
    <dbReference type="NCBI Taxonomy" id="1194695"/>
    <lineage>
        <taxon>Eukaryota</taxon>
        <taxon>Viridiplantae</taxon>
        <taxon>Streptophyta</taxon>
        <taxon>Embryophyta</taxon>
        <taxon>Tracheophyta</taxon>
        <taxon>Spermatophyta</taxon>
        <taxon>Magnoliopsida</taxon>
        <taxon>eudicotyledons</taxon>
        <taxon>Gunneridae</taxon>
        <taxon>Pentapetalae</taxon>
        <taxon>rosids</taxon>
        <taxon>fabids</taxon>
        <taxon>Cucurbitales</taxon>
        <taxon>Cucurbitaceae</taxon>
        <taxon>Benincaseae</taxon>
        <taxon>Cucumis</taxon>
    </lineage>
</organism>
<feature type="transmembrane region" description="Helical" evidence="1">
    <location>
        <begin position="29"/>
        <end position="51"/>
    </location>
</feature>
<dbReference type="EMBL" id="SSTE01018688">
    <property type="protein sequence ID" value="KAA0038659.1"/>
    <property type="molecule type" value="Genomic_DNA"/>
</dbReference>
<dbReference type="Proteomes" id="UP000321393">
    <property type="component" value="Unassembled WGS sequence"/>
</dbReference>
<evidence type="ECO:0000313" key="5">
    <source>
        <dbReference type="Proteomes" id="UP000321393"/>
    </source>
</evidence>
<comment type="caution">
    <text evidence="3">The sequence shown here is derived from an EMBL/GenBank/DDBJ whole genome shotgun (WGS) entry which is preliminary data.</text>
</comment>
<feature type="domain" description="Reverse transcriptase Ty1/copia-type" evidence="2">
    <location>
        <begin position="364"/>
        <end position="489"/>
    </location>
</feature>
<evidence type="ECO:0000259" key="2">
    <source>
        <dbReference type="Pfam" id="PF07727"/>
    </source>
</evidence>